<gene>
    <name evidence="2" type="ORF">NtB2_00329</name>
</gene>
<keyword evidence="3" id="KW-1185">Reference proteome</keyword>
<evidence type="ECO:0000313" key="3">
    <source>
        <dbReference type="Proteomes" id="UP000245021"/>
    </source>
</evidence>
<dbReference type="EMBL" id="BFFO01000002">
    <property type="protein sequence ID" value="GBG96218.1"/>
    <property type="molecule type" value="Genomic_DNA"/>
</dbReference>
<keyword evidence="1" id="KW-0812">Transmembrane</keyword>
<accession>A0A2R5HIN2</accession>
<evidence type="ECO:0000256" key="1">
    <source>
        <dbReference type="SAM" id="Phobius"/>
    </source>
</evidence>
<name>A0A2R5HIN2_9LACT</name>
<comment type="caution">
    <text evidence="2">The sequence shown here is derived from an EMBL/GenBank/DDBJ whole genome shotgun (WGS) entry which is preliminary data.</text>
</comment>
<evidence type="ECO:0000313" key="2">
    <source>
        <dbReference type="EMBL" id="GBG96218.1"/>
    </source>
</evidence>
<reference evidence="2 3" key="1">
    <citation type="journal article" date="2018" name="Genome Announc.">
        <title>Draft Genome Sequence of Lactococcus sp. Strain NtB2 (JCM 32569), Isolated from the Gut of the Higher Termite Nasutitermes takasagoensis.</title>
        <authorList>
            <person name="Noda S."/>
            <person name="Aihara C."/>
            <person name="Yuki M."/>
            <person name="Ohkuma M."/>
        </authorList>
    </citation>
    <scope>NUCLEOTIDE SEQUENCE [LARGE SCALE GENOMIC DNA]</scope>
    <source>
        <strain evidence="2 3">NtB2</strain>
    </source>
</reference>
<dbReference type="RefSeq" id="WP_263970101.1">
    <property type="nucleotide sequence ID" value="NZ_BFFO01000002.1"/>
</dbReference>
<keyword evidence="1" id="KW-0472">Membrane</keyword>
<dbReference type="Proteomes" id="UP000245021">
    <property type="component" value="Unassembled WGS sequence"/>
</dbReference>
<feature type="transmembrane region" description="Helical" evidence="1">
    <location>
        <begin position="6"/>
        <end position="29"/>
    </location>
</feature>
<proteinExistence type="predicted"/>
<dbReference type="AlphaFoldDB" id="A0A2R5HIN2"/>
<keyword evidence="1" id="KW-1133">Transmembrane helix</keyword>
<protein>
    <submittedName>
        <fullName evidence="2">Uncharacterized protein</fullName>
    </submittedName>
</protein>
<sequence>MDFTIFNIILTSFTAVSVLLMAGCLAFSYKQSKTLLKKNRGR</sequence>
<organism evidence="2 3">
    <name type="scientific">Lactococcus termiticola</name>
    <dbReference type="NCBI Taxonomy" id="2169526"/>
    <lineage>
        <taxon>Bacteria</taxon>
        <taxon>Bacillati</taxon>
        <taxon>Bacillota</taxon>
        <taxon>Bacilli</taxon>
        <taxon>Lactobacillales</taxon>
        <taxon>Streptococcaceae</taxon>
        <taxon>Lactococcus</taxon>
    </lineage>
</organism>